<organism evidence="2 3">
    <name type="scientific">Saccharopolyspora thermophila</name>
    <dbReference type="NCBI Taxonomy" id="89367"/>
    <lineage>
        <taxon>Bacteria</taxon>
        <taxon>Bacillati</taxon>
        <taxon>Actinomycetota</taxon>
        <taxon>Actinomycetes</taxon>
        <taxon>Pseudonocardiales</taxon>
        <taxon>Pseudonocardiaceae</taxon>
        <taxon>Saccharopolyspora</taxon>
    </lineage>
</organism>
<dbReference type="EMBL" id="BAAAHC010000028">
    <property type="protein sequence ID" value="GAA0540851.1"/>
    <property type="molecule type" value="Genomic_DNA"/>
</dbReference>
<reference evidence="1" key="4">
    <citation type="submission" date="2023-12" db="EMBL/GenBank/DDBJ databases">
        <authorList>
            <person name="Sun Q."/>
            <person name="Inoue M."/>
        </authorList>
    </citation>
    <scope>NUCLEOTIDE SEQUENCE</scope>
    <source>
        <strain evidence="1">JCM 10664</strain>
    </source>
</reference>
<dbReference type="Proteomes" id="UP000597989">
    <property type="component" value="Unassembled WGS sequence"/>
</dbReference>
<dbReference type="InterPro" id="IPR025447">
    <property type="entry name" value="DUF4192"/>
</dbReference>
<dbReference type="Proteomes" id="UP001500220">
    <property type="component" value="Unassembled WGS sequence"/>
</dbReference>
<reference evidence="1 4" key="2">
    <citation type="journal article" date="2019" name="Int. J. Syst. Evol. Microbiol.">
        <title>The Global Catalogue of Microorganisms (GCM) 10K type strain sequencing project: providing services to taxonomists for standard genome sequencing and annotation.</title>
        <authorList>
            <consortium name="The Broad Institute Genomics Platform"/>
            <consortium name="The Broad Institute Genome Sequencing Center for Infectious Disease"/>
            <person name="Wu L."/>
            <person name="Ma J."/>
        </authorList>
    </citation>
    <scope>NUCLEOTIDE SEQUENCE [LARGE SCALE GENOMIC DNA]</scope>
    <source>
        <strain evidence="1 4">JCM 10664</strain>
    </source>
</reference>
<proteinExistence type="predicted"/>
<evidence type="ECO:0000313" key="2">
    <source>
        <dbReference type="EMBL" id="GGI97113.1"/>
    </source>
</evidence>
<keyword evidence="4" id="KW-1185">Reference proteome</keyword>
<dbReference type="EMBL" id="BMMT01000014">
    <property type="protein sequence ID" value="GGI97113.1"/>
    <property type="molecule type" value="Genomic_DNA"/>
</dbReference>
<accession>A0A917NFF2</accession>
<gene>
    <name evidence="1" type="ORF">GCM10009545_49210</name>
    <name evidence="2" type="ORF">GCM10011581_37860</name>
</gene>
<protein>
    <submittedName>
        <fullName evidence="1">DUF4192 domain-containing protein</fullName>
    </submittedName>
</protein>
<reference evidence="2" key="3">
    <citation type="submission" date="2020-09" db="EMBL/GenBank/DDBJ databases">
        <authorList>
            <person name="Sun Q."/>
            <person name="Zhou Y."/>
        </authorList>
    </citation>
    <scope>NUCLEOTIDE SEQUENCE</scope>
    <source>
        <strain evidence="2">CGMCC 4.7206</strain>
    </source>
</reference>
<name>A0A917NFF2_9PSEU</name>
<sequence length="374" mass="39635">MCRMTTRLNTTISLTDPAELLAAVPHLLGFHPTDSLVVVTLRGLQAVSRLGATLRIDLPCPQHIRGFGERLLTGPLRRTRLEAALLVVVGHRPHVETCGDVCAGTCSPAPEPSAVEPLSGGGPPYAGLVEEIRETFRRDGIGLAHALWTPEIRAGAEWCCYHDPECTGAIPDPRSSALAAAMAAAGAVTFDSRDELRALVAPESPEAVARVSAKLDALTEDLIEGSDQQRVAESLRTVLGAIERTASGAALTEDDHVRVLLAVSDTRVRDLVLGSTLGGAARAAEELWLTLVRKAPEPELAEVAALLAFSAYLRGDGALAGVALERIERTSPDHRLGTLLRRALDVGIPPAELAVIARDAAEDAQLMIEEDGAW</sequence>
<dbReference type="AlphaFoldDB" id="A0A917NFF2"/>
<reference evidence="2 3" key="1">
    <citation type="journal article" date="2014" name="Int. J. Syst. Evol. Microbiol.">
        <title>Complete genome sequence of Corynebacterium casei LMG S-19264T (=DSM 44701T), isolated from a smear-ripened cheese.</title>
        <authorList>
            <consortium name="US DOE Joint Genome Institute (JGI-PGF)"/>
            <person name="Walter F."/>
            <person name="Albersmeier A."/>
            <person name="Kalinowski J."/>
            <person name="Ruckert C."/>
        </authorList>
    </citation>
    <scope>NUCLEOTIDE SEQUENCE [LARGE SCALE GENOMIC DNA]</scope>
    <source>
        <strain evidence="2 3">CGMCC 4.7206</strain>
    </source>
</reference>
<dbReference type="Pfam" id="PF13830">
    <property type="entry name" value="DUF4192"/>
    <property type="match status" value="1"/>
</dbReference>
<evidence type="ECO:0000313" key="3">
    <source>
        <dbReference type="Proteomes" id="UP000597989"/>
    </source>
</evidence>
<comment type="caution">
    <text evidence="2">The sequence shown here is derived from an EMBL/GenBank/DDBJ whole genome shotgun (WGS) entry which is preliminary data.</text>
</comment>
<evidence type="ECO:0000313" key="1">
    <source>
        <dbReference type="EMBL" id="GAA0540851.1"/>
    </source>
</evidence>
<evidence type="ECO:0000313" key="4">
    <source>
        <dbReference type="Proteomes" id="UP001500220"/>
    </source>
</evidence>